<dbReference type="EMBL" id="CADCTR010002660">
    <property type="protein sequence ID" value="CAA9364841.1"/>
    <property type="molecule type" value="Genomic_DNA"/>
</dbReference>
<sequence>MNDLILQNKDIDTEGAEQHGTSKVVKLRFTRKQFESFRDACKIFEIVSADEGFPEFVKKALGADIRVPTIARQFVNPIVDAPTKIPLKIPRAQSDGPKKETYFTQPIEVTDKCEMLYGHVRDDVDLRNDISTGTTCLTDVRVMVGKYFSTRDLKTDDGVVIDDFMRDLAPDAISNNKDLLQRINGKYVIPRGDKKIMAGIVNEVAFGTF</sequence>
<reference evidence="1" key="1">
    <citation type="submission" date="2020-02" db="EMBL/GenBank/DDBJ databases">
        <authorList>
            <person name="Meier V. D."/>
        </authorList>
    </citation>
    <scope>NUCLEOTIDE SEQUENCE</scope>
    <source>
        <strain evidence="1">AVDCRST_MAG93</strain>
    </source>
</reference>
<name>A0A6J4MNT9_9CHLR</name>
<protein>
    <submittedName>
        <fullName evidence="1">Uncharacterized protein</fullName>
    </submittedName>
</protein>
<organism evidence="1">
    <name type="scientific">uncultured Chloroflexia bacterium</name>
    <dbReference type="NCBI Taxonomy" id="1672391"/>
    <lineage>
        <taxon>Bacteria</taxon>
        <taxon>Bacillati</taxon>
        <taxon>Chloroflexota</taxon>
        <taxon>Chloroflexia</taxon>
        <taxon>environmental samples</taxon>
    </lineage>
</organism>
<gene>
    <name evidence="1" type="ORF">AVDCRST_MAG93-7893</name>
</gene>
<evidence type="ECO:0000313" key="1">
    <source>
        <dbReference type="EMBL" id="CAA9364841.1"/>
    </source>
</evidence>
<dbReference type="AlphaFoldDB" id="A0A6J4MNT9"/>
<accession>A0A6J4MNT9</accession>
<proteinExistence type="predicted"/>